<dbReference type="EC" id="1.-.-.-" evidence="2"/>
<dbReference type="Proteomes" id="UP000326287">
    <property type="component" value="Chromosome"/>
</dbReference>
<dbReference type="NCBIfam" id="TIGR03619">
    <property type="entry name" value="F420_Rv2161c"/>
    <property type="match status" value="1"/>
</dbReference>
<dbReference type="SUPFAM" id="SSF51679">
    <property type="entry name" value="Bacterial luciferase-like"/>
    <property type="match status" value="1"/>
</dbReference>
<dbReference type="OrthoDB" id="7054686at2"/>
<feature type="domain" description="Luciferase-like" evidence="1">
    <location>
        <begin position="10"/>
        <end position="228"/>
    </location>
</feature>
<accession>A0A5P9NQT6</accession>
<dbReference type="PANTHER" id="PTHR30011">
    <property type="entry name" value="ALKANESULFONATE MONOOXYGENASE-RELATED"/>
    <property type="match status" value="1"/>
</dbReference>
<dbReference type="AlphaFoldDB" id="A0A5P9NQT6"/>
<dbReference type="InterPro" id="IPR036661">
    <property type="entry name" value="Luciferase-like_sf"/>
</dbReference>
<gene>
    <name evidence="2" type="ORF">EY643_11835</name>
</gene>
<keyword evidence="2" id="KW-0560">Oxidoreductase</keyword>
<dbReference type="CDD" id="cd01097">
    <property type="entry name" value="Tetrahydromethanopterin_reductase"/>
    <property type="match status" value="1"/>
</dbReference>
<dbReference type="EMBL" id="CP036422">
    <property type="protein sequence ID" value="QFU77866.1"/>
    <property type="molecule type" value="Genomic_DNA"/>
</dbReference>
<evidence type="ECO:0000259" key="1">
    <source>
        <dbReference type="Pfam" id="PF00296"/>
    </source>
</evidence>
<dbReference type="Pfam" id="PF00296">
    <property type="entry name" value="Bac_luciferase"/>
    <property type="match status" value="1"/>
</dbReference>
<dbReference type="KEGG" id="halc:EY643_11835"/>
<evidence type="ECO:0000313" key="3">
    <source>
        <dbReference type="Proteomes" id="UP000326287"/>
    </source>
</evidence>
<dbReference type="InterPro" id="IPR019921">
    <property type="entry name" value="Lucif-like_OxRdtase_Rv2161c"/>
</dbReference>
<sequence length="280" mass="31014">MCEPSHYAPMAQKAEAAGYDSIAVPDSICYPKASDTKYPYTKDGGRDFLENQPFMEALIAVTHMAAVTKNIRFCTYVYKLAIRQAAIVAKQVQSIQAFSGGRLDLGIGLSPWPEDFAVAGVPWEKRGKRLDEQVAILRGLETGEYFGFEGACHSLPESKMSPAPANPTPIYIGGHSEAALKRAARVGDGWACAGAQTDELEAYIKRIRELREEYGCSDTPFRFWATGQDAFTREGIERLESIGVTDVVIGFRDPFAGQPDSSFEDKIKMLEWYANEFIRN</sequence>
<dbReference type="Gene3D" id="3.20.20.30">
    <property type="entry name" value="Luciferase-like domain"/>
    <property type="match status" value="1"/>
</dbReference>
<proteinExistence type="predicted"/>
<dbReference type="PANTHER" id="PTHR30011:SF32">
    <property type="entry name" value="CONSERVED PROTEIN"/>
    <property type="match status" value="1"/>
</dbReference>
<keyword evidence="3" id="KW-1185">Reference proteome</keyword>
<name>A0A5P9NQT6_9GAMM</name>
<dbReference type="InterPro" id="IPR051260">
    <property type="entry name" value="Diverse_substr_monoxygenases"/>
</dbReference>
<reference evidence="2 3" key="1">
    <citation type="submission" date="2019-02" db="EMBL/GenBank/DDBJ databases">
        <authorList>
            <person name="Li S.-H."/>
        </authorList>
    </citation>
    <scope>NUCLEOTIDE SEQUENCE [LARGE SCALE GENOMIC DNA]</scope>
    <source>
        <strain evidence="2 3">IMCC14385</strain>
    </source>
</reference>
<protein>
    <submittedName>
        <fullName evidence="2">TIGR03619 family F420-dependent LLM class oxidoreductase</fullName>
        <ecNumber evidence="2">1.-.-.-</ecNumber>
    </submittedName>
</protein>
<dbReference type="InterPro" id="IPR011251">
    <property type="entry name" value="Luciferase-like_dom"/>
</dbReference>
<evidence type="ECO:0000313" key="2">
    <source>
        <dbReference type="EMBL" id="QFU77866.1"/>
    </source>
</evidence>
<dbReference type="GO" id="GO:0016705">
    <property type="term" value="F:oxidoreductase activity, acting on paired donors, with incorporation or reduction of molecular oxygen"/>
    <property type="evidence" value="ECO:0007669"/>
    <property type="project" value="InterPro"/>
</dbReference>
<organism evidence="2 3">
    <name type="scientific">Halioglobus maricola</name>
    <dbReference type="NCBI Taxonomy" id="2601894"/>
    <lineage>
        <taxon>Bacteria</taxon>
        <taxon>Pseudomonadati</taxon>
        <taxon>Pseudomonadota</taxon>
        <taxon>Gammaproteobacteria</taxon>
        <taxon>Cellvibrionales</taxon>
        <taxon>Halieaceae</taxon>
        <taxon>Halioglobus</taxon>
    </lineage>
</organism>